<dbReference type="PANTHER" id="PTHR32309">
    <property type="entry name" value="TYROSINE-PROTEIN KINASE"/>
    <property type="match status" value="1"/>
</dbReference>
<evidence type="ECO:0000256" key="3">
    <source>
        <dbReference type="ARBA" id="ARBA00022475"/>
    </source>
</evidence>
<evidence type="ECO:0000313" key="9">
    <source>
        <dbReference type="EMBL" id="HJB37864.1"/>
    </source>
</evidence>
<keyword evidence="3" id="KW-1003">Cell membrane</keyword>
<proteinExistence type="inferred from homology"/>
<keyword evidence="5 7" id="KW-1133">Transmembrane helix</keyword>
<evidence type="ECO:0000313" key="10">
    <source>
        <dbReference type="Proteomes" id="UP000824214"/>
    </source>
</evidence>
<keyword evidence="6 7" id="KW-0472">Membrane</keyword>
<comment type="similarity">
    <text evidence="2">Belongs to the CpsC/CapA family.</text>
</comment>
<evidence type="ECO:0000256" key="4">
    <source>
        <dbReference type="ARBA" id="ARBA00022692"/>
    </source>
</evidence>
<evidence type="ECO:0000256" key="5">
    <source>
        <dbReference type="ARBA" id="ARBA00022989"/>
    </source>
</evidence>
<evidence type="ECO:0000256" key="6">
    <source>
        <dbReference type="ARBA" id="ARBA00023136"/>
    </source>
</evidence>
<feature type="transmembrane region" description="Helical" evidence="7">
    <location>
        <begin position="185"/>
        <end position="207"/>
    </location>
</feature>
<dbReference type="InterPro" id="IPR003856">
    <property type="entry name" value="LPS_length_determ_N"/>
</dbReference>
<feature type="transmembrane region" description="Helical" evidence="7">
    <location>
        <begin position="27"/>
        <end position="49"/>
    </location>
</feature>
<reference evidence="9" key="2">
    <citation type="submission" date="2021-04" db="EMBL/GenBank/DDBJ databases">
        <authorList>
            <person name="Gilroy R."/>
        </authorList>
    </citation>
    <scope>NUCLEOTIDE SEQUENCE</scope>
    <source>
        <strain evidence="9">ChiBcolR8-3208</strain>
    </source>
</reference>
<evidence type="ECO:0000259" key="8">
    <source>
        <dbReference type="Pfam" id="PF02706"/>
    </source>
</evidence>
<dbReference type="AlphaFoldDB" id="A0A9D2RZM3"/>
<dbReference type="PANTHER" id="PTHR32309:SF31">
    <property type="entry name" value="CAPSULAR EXOPOLYSACCHARIDE FAMILY"/>
    <property type="match status" value="1"/>
</dbReference>
<evidence type="ECO:0000256" key="1">
    <source>
        <dbReference type="ARBA" id="ARBA00004651"/>
    </source>
</evidence>
<comment type="subcellular location">
    <subcellularLocation>
        <location evidence="1">Cell membrane</location>
        <topology evidence="1">Multi-pass membrane protein</topology>
    </subcellularLocation>
</comment>
<protein>
    <recommendedName>
        <fullName evidence="8">Polysaccharide chain length determinant N-terminal domain-containing protein</fullName>
    </recommendedName>
</protein>
<name>A0A9D2RZM3_9FIRM</name>
<feature type="domain" description="Polysaccharide chain length determinant N-terminal" evidence="8">
    <location>
        <begin position="14"/>
        <end position="104"/>
    </location>
</feature>
<evidence type="ECO:0000256" key="7">
    <source>
        <dbReference type="SAM" id="Phobius"/>
    </source>
</evidence>
<dbReference type="EMBL" id="DWXZ01000152">
    <property type="protein sequence ID" value="HJB37864.1"/>
    <property type="molecule type" value="Genomic_DNA"/>
</dbReference>
<dbReference type="InterPro" id="IPR050445">
    <property type="entry name" value="Bact_polysacc_biosynth/exp"/>
</dbReference>
<evidence type="ECO:0000256" key="2">
    <source>
        <dbReference type="ARBA" id="ARBA00006683"/>
    </source>
</evidence>
<gene>
    <name evidence="9" type="ORF">H9942_07335</name>
</gene>
<sequence length="252" mass="27473">MDKTQNPNNNEMVIDLVQLAKALWHRAWAIVLAMVIFGGAAFGYARFLITPLYQASAMMYVNNSSINVGSTQVDLSDLSAAQSLVETYIVILKTRGTLEQVIEQESLSYDYETLSDMIEAGAVNSTEVFEIQVTSADPEEAERIANCIAELLPGRISEIVEGSSVKIVDYAIVPSHKSSPSISRYTLLGLLLGAVVSCGIIVLMELFDEQIRDEDYVRQTFDLPLLAAVPDLTGKGAGDSYYKTTSGKEAQS</sequence>
<dbReference type="Pfam" id="PF02706">
    <property type="entry name" value="Wzz"/>
    <property type="match status" value="1"/>
</dbReference>
<accession>A0A9D2RZM3</accession>
<keyword evidence="4 7" id="KW-0812">Transmembrane</keyword>
<reference evidence="9" key="1">
    <citation type="journal article" date="2021" name="PeerJ">
        <title>Extensive microbial diversity within the chicken gut microbiome revealed by metagenomics and culture.</title>
        <authorList>
            <person name="Gilroy R."/>
            <person name="Ravi A."/>
            <person name="Getino M."/>
            <person name="Pursley I."/>
            <person name="Horton D.L."/>
            <person name="Alikhan N.F."/>
            <person name="Baker D."/>
            <person name="Gharbi K."/>
            <person name="Hall N."/>
            <person name="Watson M."/>
            <person name="Adriaenssens E.M."/>
            <person name="Foster-Nyarko E."/>
            <person name="Jarju S."/>
            <person name="Secka A."/>
            <person name="Antonio M."/>
            <person name="Oren A."/>
            <person name="Chaudhuri R.R."/>
            <person name="La Ragione R."/>
            <person name="Hildebrand F."/>
            <person name="Pallen M.J."/>
        </authorList>
    </citation>
    <scope>NUCLEOTIDE SEQUENCE</scope>
    <source>
        <strain evidence="9">ChiBcolR8-3208</strain>
    </source>
</reference>
<organism evidence="9 10">
    <name type="scientific">Candidatus Acutalibacter ornithocaccae</name>
    <dbReference type="NCBI Taxonomy" id="2838416"/>
    <lineage>
        <taxon>Bacteria</taxon>
        <taxon>Bacillati</taxon>
        <taxon>Bacillota</taxon>
        <taxon>Clostridia</taxon>
        <taxon>Eubacteriales</taxon>
        <taxon>Acutalibacteraceae</taxon>
        <taxon>Acutalibacter</taxon>
    </lineage>
</organism>
<dbReference type="Proteomes" id="UP000824214">
    <property type="component" value="Unassembled WGS sequence"/>
</dbReference>
<comment type="caution">
    <text evidence="9">The sequence shown here is derived from an EMBL/GenBank/DDBJ whole genome shotgun (WGS) entry which is preliminary data.</text>
</comment>
<dbReference type="GO" id="GO:0005886">
    <property type="term" value="C:plasma membrane"/>
    <property type="evidence" value="ECO:0007669"/>
    <property type="project" value="UniProtKB-SubCell"/>
</dbReference>